<evidence type="ECO:0000256" key="6">
    <source>
        <dbReference type="ARBA" id="ARBA00022989"/>
    </source>
</evidence>
<dbReference type="PANTHER" id="PTHR42929:SF1">
    <property type="entry name" value="INNER MEMBRANE ABC TRANSPORTER PERMEASE PROTEIN YDCU-RELATED"/>
    <property type="match status" value="1"/>
</dbReference>
<evidence type="ECO:0000256" key="1">
    <source>
        <dbReference type="ARBA" id="ARBA00004651"/>
    </source>
</evidence>
<feature type="transmembrane region" description="Helical" evidence="8">
    <location>
        <begin position="102"/>
        <end position="123"/>
    </location>
</feature>
<dbReference type="KEGG" id="merd:EB233_30390"/>
<proteinExistence type="inferred from homology"/>
<evidence type="ECO:0000256" key="3">
    <source>
        <dbReference type="ARBA" id="ARBA00022448"/>
    </source>
</evidence>
<dbReference type="InterPro" id="IPR000515">
    <property type="entry name" value="MetI-like"/>
</dbReference>
<evidence type="ECO:0000313" key="10">
    <source>
        <dbReference type="EMBL" id="QKC79241.1"/>
    </source>
</evidence>
<dbReference type="InterPro" id="IPR035906">
    <property type="entry name" value="MetI-like_sf"/>
</dbReference>
<dbReference type="GO" id="GO:0005886">
    <property type="term" value="C:plasma membrane"/>
    <property type="evidence" value="ECO:0007669"/>
    <property type="project" value="UniProtKB-SubCell"/>
</dbReference>
<evidence type="ECO:0000256" key="7">
    <source>
        <dbReference type="ARBA" id="ARBA00023136"/>
    </source>
</evidence>
<dbReference type="Proteomes" id="UP000503339">
    <property type="component" value="Chromosome"/>
</dbReference>
<evidence type="ECO:0000256" key="5">
    <source>
        <dbReference type="ARBA" id="ARBA00022692"/>
    </source>
</evidence>
<comment type="subcellular location">
    <subcellularLocation>
        <location evidence="1">Cell membrane</location>
        <topology evidence="1">Multi-pass membrane protein</topology>
    </subcellularLocation>
</comment>
<dbReference type="EMBL" id="CP033361">
    <property type="protein sequence ID" value="QKC79241.1"/>
    <property type="molecule type" value="Genomic_DNA"/>
</dbReference>
<evidence type="ECO:0000259" key="9">
    <source>
        <dbReference type="PROSITE" id="PS50928"/>
    </source>
</evidence>
<dbReference type="PROSITE" id="PS50928">
    <property type="entry name" value="ABC_TM1"/>
    <property type="match status" value="1"/>
</dbReference>
<sequence>MPGCSAGNRKSSLCFELKAPKAGRDICWRELVIRTRVSLMLLLPAVAVFLLFLVFPVLLVLEESFRAYVPGRIGGVEGVPLTVKNYTELLHPAYARYFIQTYFLSFCGAALAILVGFPIAYHIARNASPRVRQAWIAALIGLLFLSGLVRIFAIQLTFGSVGMLAPITAFLGVNINGNAYTNFVIVAGLLHYEIPLSILILMDPILSLNPRLTEAAQSLGASKLESHLTVTIPMCIKGLVSAFLVSMTFGVSAFVIPWILGRGRVVFISNLIYSRFSEVANYQSGAAISIVMMVLSALLIFILSRLTTLLDRT</sequence>
<feature type="transmembrane region" description="Helical" evidence="8">
    <location>
        <begin position="239"/>
        <end position="260"/>
    </location>
</feature>
<organism evidence="10 11">
    <name type="scientific">Mesorhizobium erdmanii</name>
    <dbReference type="NCBI Taxonomy" id="1777866"/>
    <lineage>
        <taxon>Bacteria</taxon>
        <taxon>Pseudomonadati</taxon>
        <taxon>Pseudomonadota</taxon>
        <taxon>Alphaproteobacteria</taxon>
        <taxon>Hyphomicrobiales</taxon>
        <taxon>Phyllobacteriaceae</taxon>
        <taxon>Mesorhizobium</taxon>
    </lineage>
</organism>
<dbReference type="CDD" id="cd06261">
    <property type="entry name" value="TM_PBP2"/>
    <property type="match status" value="1"/>
</dbReference>
<reference evidence="10 11" key="1">
    <citation type="submission" date="2018-10" db="EMBL/GenBank/DDBJ databases">
        <authorList>
            <person name="Perry B.J."/>
            <person name="Sullivan J.T."/>
            <person name="Murphy R.J.T."/>
            <person name="Ramsay J.P."/>
            <person name="Ronson C.W."/>
        </authorList>
    </citation>
    <scope>NUCLEOTIDE SEQUENCE [LARGE SCALE GENOMIC DNA]</scope>
    <source>
        <strain evidence="10 11">NZP2014</strain>
    </source>
</reference>
<keyword evidence="4" id="KW-1003">Cell membrane</keyword>
<dbReference type="PANTHER" id="PTHR42929">
    <property type="entry name" value="INNER MEMBRANE ABC TRANSPORTER PERMEASE PROTEIN YDCU-RELATED-RELATED"/>
    <property type="match status" value="1"/>
</dbReference>
<name>A0A6M7UPS3_9HYPH</name>
<accession>A0A6M7UPS3</accession>
<comment type="similarity">
    <text evidence="2">Belongs to the binding-protein-dependent transport system permease family. CysTW subfamily.</text>
</comment>
<evidence type="ECO:0000256" key="8">
    <source>
        <dbReference type="SAM" id="Phobius"/>
    </source>
</evidence>
<keyword evidence="5 8" id="KW-0812">Transmembrane</keyword>
<keyword evidence="11" id="KW-1185">Reference proteome</keyword>
<evidence type="ECO:0000313" key="11">
    <source>
        <dbReference type="Proteomes" id="UP000503339"/>
    </source>
</evidence>
<protein>
    <submittedName>
        <fullName evidence="10">ABC transporter permease subunit</fullName>
    </submittedName>
</protein>
<evidence type="ECO:0000256" key="4">
    <source>
        <dbReference type="ARBA" id="ARBA00022475"/>
    </source>
</evidence>
<keyword evidence="6 8" id="KW-1133">Transmembrane helix</keyword>
<gene>
    <name evidence="10" type="ORF">EB233_30390</name>
</gene>
<feature type="transmembrane region" description="Helical" evidence="8">
    <location>
        <begin position="280"/>
        <end position="303"/>
    </location>
</feature>
<evidence type="ECO:0000256" key="2">
    <source>
        <dbReference type="ARBA" id="ARBA00007069"/>
    </source>
</evidence>
<feature type="transmembrane region" description="Helical" evidence="8">
    <location>
        <begin position="39"/>
        <end position="61"/>
    </location>
</feature>
<feature type="transmembrane region" description="Helical" evidence="8">
    <location>
        <begin position="135"/>
        <end position="159"/>
    </location>
</feature>
<dbReference type="Gene3D" id="1.10.3720.10">
    <property type="entry name" value="MetI-like"/>
    <property type="match status" value="1"/>
</dbReference>
<dbReference type="SUPFAM" id="SSF161098">
    <property type="entry name" value="MetI-like"/>
    <property type="match status" value="1"/>
</dbReference>
<dbReference type="GO" id="GO:0055085">
    <property type="term" value="P:transmembrane transport"/>
    <property type="evidence" value="ECO:0007669"/>
    <property type="project" value="InterPro"/>
</dbReference>
<keyword evidence="3" id="KW-0813">Transport</keyword>
<feature type="transmembrane region" description="Helical" evidence="8">
    <location>
        <begin position="179"/>
        <end position="202"/>
    </location>
</feature>
<feature type="domain" description="ABC transmembrane type-1" evidence="9">
    <location>
        <begin position="98"/>
        <end position="303"/>
    </location>
</feature>
<dbReference type="AlphaFoldDB" id="A0A6M7UPS3"/>
<keyword evidence="7 8" id="KW-0472">Membrane</keyword>